<dbReference type="AlphaFoldDB" id="A0A8C6Y6Y5"/>
<keyword evidence="6" id="KW-1185">Reference proteome</keyword>
<dbReference type="PANTHER" id="PTHR16200">
    <property type="entry name" value="RING ZINC FINGER"/>
    <property type="match status" value="1"/>
</dbReference>
<organism evidence="5 6">
    <name type="scientific">Naja naja</name>
    <name type="common">Indian cobra</name>
    <dbReference type="NCBI Taxonomy" id="35670"/>
    <lineage>
        <taxon>Eukaryota</taxon>
        <taxon>Metazoa</taxon>
        <taxon>Chordata</taxon>
        <taxon>Craniata</taxon>
        <taxon>Vertebrata</taxon>
        <taxon>Euteleostomi</taxon>
        <taxon>Lepidosauria</taxon>
        <taxon>Squamata</taxon>
        <taxon>Bifurcata</taxon>
        <taxon>Unidentata</taxon>
        <taxon>Episquamata</taxon>
        <taxon>Toxicofera</taxon>
        <taxon>Serpentes</taxon>
        <taxon>Colubroidea</taxon>
        <taxon>Elapidae</taxon>
        <taxon>Elapinae</taxon>
        <taxon>Naja</taxon>
    </lineage>
</organism>
<feature type="compositionally biased region" description="Basic and acidic residues" evidence="3">
    <location>
        <begin position="1"/>
        <end position="11"/>
    </location>
</feature>
<dbReference type="GO" id="GO:0003714">
    <property type="term" value="F:transcription corepressor activity"/>
    <property type="evidence" value="ECO:0007669"/>
    <property type="project" value="Ensembl"/>
</dbReference>
<evidence type="ECO:0000313" key="6">
    <source>
        <dbReference type="Proteomes" id="UP000694559"/>
    </source>
</evidence>
<dbReference type="Proteomes" id="UP000694559">
    <property type="component" value="Unplaced"/>
</dbReference>
<dbReference type="OMA" id="ASCVHPR"/>
<proteinExistence type="predicted"/>
<feature type="compositionally biased region" description="Low complexity" evidence="3">
    <location>
        <begin position="206"/>
        <end position="222"/>
    </location>
</feature>
<name>A0A8C6Y6Y5_NAJNA</name>
<feature type="region of interest" description="Disordered" evidence="3">
    <location>
        <begin position="403"/>
        <end position="426"/>
    </location>
</feature>
<evidence type="ECO:0000256" key="1">
    <source>
        <dbReference type="ARBA" id="ARBA00004123"/>
    </source>
</evidence>
<sequence>MKMEAADRTEELIDPEVPPKLTEKQEPALGEEGSIELDMPAQKENRAPGEDSAVLASMPCLLMELRRDSSESQLASTESDKPTAGRVYESDSSNHCMLSPSSSGHLADSDTLSSAEEDVPGKPETVAEGDSSAVSVSTVGRKSRRSRSESETSTMAAKKNRQSSDKQNGRVAKVKGHRSQKHKERIRLLRQKREAAARKKYNLLQDSSTSDSDLTCDSSTSSSDDDDEVSGSSKTITAEIPDGPPVVPHYDISDTNSDPEVVNVDNLLAAAAVQEHNSSIANQDAEPTWRTRGMLEELNAETNHLDAEFLASNKLSTSHAQVNEEINVASSDSEVEIVGVQEHARNEVCAAAGGQRIPGIGRSEVKAEKTNELPKGKASSKSEELCEHRYVHPRGGVIQTVSSRKHGSGLQCPRQSETWTWSPLKW</sequence>
<dbReference type="GeneTree" id="ENSGT00390000016167"/>
<evidence type="ECO:0000259" key="4">
    <source>
        <dbReference type="Pfam" id="PF15303"/>
    </source>
</evidence>
<comment type="subcellular location">
    <subcellularLocation>
        <location evidence="1">Nucleus</location>
    </subcellularLocation>
</comment>
<gene>
    <name evidence="5" type="primary">ARK2N</name>
</gene>
<accession>A0A8C6Y6Y5</accession>
<feature type="region of interest" description="Disordered" evidence="3">
    <location>
        <begin position="1"/>
        <end position="259"/>
    </location>
</feature>
<feature type="compositionally biased region" description="Polar residues" evidence="3">
    <location>
        <begin position="413"/>
        <end position="426"/>
    </location>
</feature>
<reference evidence="5" key="2">
    <citation type="submission" date="2025-09" db="UniProtKB">
        <authorList>
            <consortium name="Ensembl"/>
        </authorList>
    </citation>
    <scope>IDENTIFICATION</scope>
</reference>
<evidence type="ECO:0000313" key="5">
    <source>
        <dbReference type="Ensembl" id="ENSNNAP00000023721.1"/>
    </source>
</evidence>
<feature type="domain" description="E3 ubiquitin-protein ligase Arkadia N-terminal" evidence="4">
    <location>
        <begin position="89"/>
        <end position="227"/>
    </location>
</feature>
<dbReference type="OrthoDB" id="9938906at2759"/>
<dbReference type="GO" id="GO:0019046">
    <property type="term" value="P:release from viral latency"/>
    <property type="evidence" value="ECO:0007669"/>
    <property type="project" value="Ensembl"/>
</dbReference>
<reference evidence="5" key="1">
    <citation type="submission" date="2025-08" db="UniProtKB">
        <authorList>
            <consortium name="Ensembl"/>
        </authorList>
    </citation>
    <scope>IDENTIFICATION</scope>
</reference>
<dbReference type="InterPro" id="IPR029306">
    <property type="entry name" value="RNF111_N"/>
</dbReference>
<dbReference type="GO" id="GO:1903901">
    <property type="term" value="P:negative regulation of viral life cycle"/>
    <property type="evidence" value="ECO:0007669"/>
    <property type="project" value="Ensembl"/>
</dbReference>
<dbReference type="GO" id="GO:0000785">
    <property type="term" value="C:chromatin"/>
    <property type="evidence" value="ECO:0007669"/>
    <property type="project" value="Ensembl"/>
</dbReference>
<dbReference type="Pfam" id="PF15303">
    <property type="entry name" value="RNF111_N"/>
    <property type="match status" value="1"/>
</dbReference>
<feature type="compositionally biased region" description="Polar residues" evidence="3">
    <location>
        <begin position="90"/>
        <end position="114"/>
    </location>
</feature>
<keyword evidence="2" id="KW-0539">Nucleus</keyword>
<evidence type="ECO:0000256" key="3">
    <source>
        <dbReference type="SAM" id="MobiDB-lite"/>
    </source>
</evidence>
<protein>
    <submittedName>
        <fullName evidence="5">Arkadia (RNF111) N-terminal like PKA signaling regulator 2N</fullName>
    </submittedName>
</protein>
<dbReference type="Ensembl" id="ENSNNAT00000024876.1">
    <property type="protein sequence ID" value="ENSNNAP00000023721.1"/>
    <property type="gene ID" value="ENSNNAG00000015617.1"/>
</dbReference>
<dbReference type="GO" id="GO:0005634">
    <property type="term" value="C:nucleus"/>
    <property type="evidence" value="ECO:0007669"/>
    <property type="project" value="UniProtKB-SubCell"/>
</dbReference>
<feature type="compositionally biased region" description="Basic residues" evidence="3">
    <location>
        <begin position="172"/>
        <end position="190"/>
    </location>
</feature>
<evidence type="ECO:0000256" key="2">
    <source>
        <dbReference type="ARBA" id="ARBA00023242"/>
    </source>
</evidence>
<dbReference type="InterPro" id="IPR051073">
    <property type="entry name" value="ZNRF3_Arkadia_E3_ligases"/>
</dbReference>